<evidence type="ECO:0000256" key="3">
    <source>
        <dbReference type="ARBA" id="ARBA00051098"/>
    </source>
</evidence>
<dbReference type="InterPro" id="IPR020471">
    <property type="entry name" value="AKR"/>
</dbReference>
<comment type="catalytic activity">
    <reaction evidence="3">
        <text>isatin + NADPH + H(+) = 3-hydroxyindolin-2-one + NADP(+)</text>
        <dbReference type="Rhea" id="RHEA:68608"/>
        <dbReference type="ChEBI" id="CHEBI:15378"/>
        <dbReference type="ChEBI" id="CHEBI:27539"/>
        <dbReference type="ChEBI" id="CHEBI:28536"/>
        <dbReference type="ChEBI" id="CHEBI:57783"/>
        <dbReference type="ChEBI" id="CHEBI:58349"/>
    </reaction>
</comment>
<dbReference type="STRING" id="1382522.W6MIM8"/>
<feature type="active site" description="Proton donor" evidence="7">
    <location>
        <position position="54"/>
    </location>
</feature>
<keyword evidence="12" id="KW-1185">Reference proteome</keyword>
<accession>W6MIM8</accession>
<protein>
    <recommendedName>
        <fullName evidence="5">2-dehydropantolactone reductase</fullName>
        <ecNumber evidence="4">1.1.1.358</ecNumber>
    </recommendedName>
    <alternativeName>
        <fullName evidence="5">2-dehydropantolactone reductase</fullName>
    </alternativeName>
    <alternativeName>
        <fullName evidence="6">Ketopantoyl-lactone reductase</fullName>
    </alternativeName>
</protein>
<feature type="site" description="Lowers pKa of active site Tyr" evidence="9">
    <location>
        <position position="83"/>
    </location>
</feature>
<dbReference type="AlphaFoldDB" id="W6MIM8"/>
<gene>
    <name evidence="11" type="ORF">KUCA_T00002310001</name>
</gene>
<proteinExistence type="predicted"/>
<dbReference type="RefSeq" id="XP_022458345.1">
    <property type="nucleotide sequence ID" value="XM_022602550.1"/>
</dbReference>
<dbReference type="Gene3D" id="3.20.20.100">
    <property type="entry name" value="NADP-dependent oxidoreductase domain"/>
    <property type="match status" value="1"/>
</dbReference>
<evidence type="ECO:0000313" key="12">
    <source>
        <dbReference type="Proteomes" id="UP000019384"/>
    </source>
</evidence>
<dbReference type="Proteomes" id="UP000019384">
    <property type="component" value="Unassembled WGS sequence"/>
</dbReference>
<comment type="catalytic activity">
    <reaction evidence="2">
        <text>(R)-pantolactone + NADP(+) = 2-dehydropantolactone + NADPH + H(+)</text>
        <dbReference type="Rhea" id="RHEA:18981"/>
        <dbReference type="ChEBI" id="CHEBI:15378"/>
        <dbReference type="ChEBI" id="CHEBI:16719"/>
        <dbReference type="ChEBI" id="CHEBI:18395"/>
        <dbReference type="ChEBI" id="CHEBI:57783"/>
        <dbReference type="ChEBI" id="CHEBI:58349"/>
        <dbReference type="EC" id="1.1.1.358"/>
    </reaction>
</comment>
<dbReference type="PANTHER" id="PTHR11732">
    <property type="entry name" value="ALDO/KETO REDUCTASE"/>
    <property type="match status" value="1"/>
</dbReference>
<dbReference type="InterPro" id="IPR036812">
    <property type="entry name" value="NAD(P)_OxRdtase_dom_sf"/>
</dbReference>
<dbReference type="PROSITE" id="PS00062">
    <property type="entry name" value="ALDOKETO_REDUCTASE_2"/>
    <property type="match status" value="1"/>
</dbReference>
<dbReference type="SUPFAM" id="SSF51430">
    <property type="entry name" value="NAD(P)-linked oxidoreductase"/>
    <property type="match status" value="1"/>
</dbReference>
<dbReference type="OrthoDB" id="416253at2759"/>
<dbReference type="InterPro" id="IPR018170">
    <property type="entry name" value="Aldo/ket_reductase_CS"/>
</dbReference>
<name>W6MIM8_9ASCO</name>
<dbReference type="PRINTS" id="PR00069">
    <property type="entry name" value="ALDKETRDTASE"/>
</dbReference>
<evidence type="ECO:0000256" key="9">
    <source>
        <dbReference type="PIRSR" id="PIRSR000097-3"/>
    </source>
</evidence>
<organism evidence="11 12">
    <name type="scientific">Kuraishia capsulata CBS 1993</name>
    <dbReference type="NCBI Taxonomy" id="1382522"/>
    <lineage>
        <taxon>Eukaryota</taxon>
        <taxon>Fungi</taxon>
        <taxon>Dikarya</taxon>
        <taxon>Ascomycota</taxon>
        <taxon>Saccharomycotina</taxon>
        <taxon>Pichiomycetes</taxon>
        <taxon>Pichiales</taxon>
        <taxon>Pichiaceae</taxon>
        <taxon>Kuraishia</taxon>
    </lineage>
</organism>
<evidence type="ECO:0000256" key="8">
    <source>
        <dbReference type="PIRSR" id="PIRSR000097-2"/>
    </source>
</evidence>
<dbReference type="GeneID" id="34519733"/>
<dbReference type="HOGENOM" id="CLU_023205_0_0_1"/>
<keyword evidence="1" id="KW-0560">Oxidoreductase</keyword>
<evidence type="ECO:0000256" key="2">
    <source>
        <dbReference type="ARBA" id="ARBA00050878"/>
    </source>
</evidence>
<dbReference type="Pfam" id="PF00248">
    <property type="entry name" value="Aldo_ket_red"/>
    <property type="match status" value="1"/>
</dbReference>
<dbReference type="PIRSF" id="PIRSF000097">
    <property type="entry name" value="AKR"/>
    <property type="match status" value="1"/>
</dbReference>
<evidence type="ECO:0000256" key="7">
    <source>
        <dbReference type="PIRSR" id="PIRSR000097-1"/>
    </source>
</evidence>
<evidence type="ECO:0000256" key="5">
    <source>
        <dbReference type="ARBA" id="ARBA00079693"/>
    </source>
</evidence>
<dbReference type="GO" id="GO:0042180">
    <property type="term" value="P:ketone metabolic process"/>
    <property type="evidence" value="ECO:0007669"/>
    <property type="project" value="UniProtKB-ARBA"/>
</dbReference>
<evidence type="ECO:0000313" key="11">
    <source>
        <dbReference type="EMBL" id="CDK26339.1"/>
    </source>
</evidence>
<reference evidence="11" key="2">
    <citation type="submission" date="2014-02" db="EMBL/GenBank/DDBJ databases">
        <title>Complete DNA sequence of /Kuraishia capsulata/ illustrates novel genomic features among budding yeasts (/Saccharomycotina/).</title>
        <authorList>
            <person name="Morales L."/>
            <person name="Noel B."/>
            <person name="Porcel B."/>
            <person name="Marcet-Houben M."/>
            <person name="Hullo M-F."/>
            <person name="Sacerdot C."/>
            <person name="Tekaia F."/>
            <person name="Leh-Louis V."/>
            <person name="Despons L."/>
            <person name="Khanna V."/>
            <person name="Aury J-M."/>
            <person name="Barbe V."/>
            <person name="Couloux A."/>
            <person name="Labadie K."/>
            <person name="Pelletier E."/>
            <person name="Souciet J-L."/>
            <person name="Boekhout T."/>
            <person name="Gabaldon T."/>
            <person name="Wincker P."/>
            <person name="Dujon B."/>
        </authorList>
    </citation>
    <scope>NUCLEOTIDE SEQUENCE</scope>
    <source>
        <strain evidence="11">CBS 1993</strain>
    </source>
</reference>
<reference evidence="11" key="1">
    <citation type="submission" date="2013-12" db="EMBL/GenBank/DDBJ databases">
        <authorList>
            <person name="Genoscope - CEA"/>
        </authorList>
    </citation>
    <scope>NUCLEOTIDE SEQUENCE</scope>
    <source>
        <strain evidence="11">CBS 1993</strain>
    </source>
</reference>
<dbReference type="EMBL" id="HG793127">
    <property type="protein sequence ID" value="CDK26339.1"/>
    <property type="molecule type" value="Genomic_DNA"/>
</dbReference>
<dbReference type="FunFam" id="3.20.20.100:FF:000002">
    <property type="entry name" value="2,5-diketo-D-gluconic acid reductase A"/>
    <property type="match status" value="1"/>
</dbReference>
<evidence type="ECO:0000259" key="10">
    <source>
        <dbReference type="Pfam" id="PF00248"/>
    </source>
</evidence>
<dbReference type="GO" id="GO:0047011">
    <property type="term" value="F:2-dehydropantolactone reductase (A-specific) activity"/>
    <property type="evidence" value="ECO:0007669"/>
    <property type="project" value="UniProtKB-ARBA"/>
</dbReference>
<dbReference type="EC" id="1.1.1.358" evidence="4"/>
<feature type="binding site" evidence="8">
    <location>
        <position position="114"/>
    </location>
    <ligand>
        <name>substrate</name>
    </ligand>
</feature>
<feature type="domain" description="NADP-dependent oxidoreductase" evidence="10">
    <location>
        <begin position="27"/>
        <end position="274"/>
    </location>
</feature>
<evidence type="ECO:0000256" key="1">
    <source>
        <dbReference type="ARBA" id="ARBA00023002"/>
    </source>
</evidence>
<evidence type="ECO:0000256" key="4">
    <source>
        <dbReference type="ARBA" id="ARBA00066965"/>
    </source>
</evidence>
<sequence>MKATEVDFTLNDGNKIPAVGLGTACPPEDQEHFIDSIVTALRSGVRHIDSAWYYGSEPMIGVALQRAFAEGIVKREDIFITTKVWPGRHDDALGSLNESLELLQLDYVDLFLQHLPLCYVRDTFTIVENADHLDTWKEMIQIYKTTTKAKSIGVCNYSIPFLERLFKETDVVPVVNQVELHPRLPQLELVKFCRDHGILVEAYSPLGAGGAPLIKLPIVNELADKYKVTAADILVSFHVCKGNVVLARTQNLERLKQGWEFVKISSEDLAKLDDYGIANHYRYIAGNFGNNLGFPDWNDSVDCHTGV</sequence>
<evidence type="ECO:0000256" key="6">
    <source>
        <dbReference type="ARBA" id="ARBA00081322"/>
    </source>
</evidence>
<dbReference type="InterPro" id="IPR023210">
    <property type="entry name" value="NADP_OxRdtase_dom"/>
</dbReference>